<evidence type="ECO:0000256" key="1">
    <source>
        <dbReference type="ARBA" id="ARBA00004127"/>
    </source>
</evidence>
<evidence type="ECO:0000256" key="6">
    <source>
        <dbReference type="ARBA" id="ARBA00023136"/>
    </source>
</evidence>
<feature type="transmembrane region" description="Helical" evidence="7">
    <location>
        <begin position="52"/>
        <end position="72"/>
    </location>
</feature>
<dbReference type="Gene3D" id="1.20.1250.20">
    <property type="entry name" value="MFS general substrate transporter like domains"/>
    <property type="match status" value="2"/>
</dbReference>
<dbReference type="SUPFAM" id="SSF103473">
    <property type="entry name" value="MFS general substrate transporter"/>
    <property type="match status" value="1"/>
</dbReference>
<dbReference type="RefSeq" id="WP_092938652.1">
    <property type="nucleotide sequence ID" value="NZ_FONX01000003.1"/>
</dbReference>
<feature type="transmembrane region" description="Helical" evidence="7">
    <location>
        <begin position="220"/>
        <end position="242"/>
    </location>
</feature>
<keyword evidence="10" id="KW-1185">Reference proteome</keyword>
<dbReference type="InterPro" id="IPR020846">
    <property type="entry name" value="MFS_dom"/>
</dbReference>
<feature type="transmembrane region" description="Helical" evidence="7">
    <location>
        <begin position="170"/>
        <end position="189"/>
    </location>
</feature>
<protein>
    <submittedName>
        <fullName evidence="9">Fucose permease</fullName>
    </submittedName>
</protein>
<feature type="transmembrane region" description="Helical" evidence="7">
    <location>
        <begin position="103"/>
        <end position="126"/>
    </location>
</feature>
<evidence type="ECO:0000256" key="7">
    <source>
        <dbReference type="SAM" id="Phobius"/>
    </source>
</evidence>
<dbReference type="GO" id="GO:0022857">
    <property type="term" value="F:transmembrane transporter activity"/>
    <property type="evidence" value="ECO:0007669"/>
    <property type="project" value="InterPro"/>
</dbReference>
<sequence>MNPNATLPQQARQLRWLTCLMFLIFAMTTDAVGVILPEVIRTYGLSMTAASAFHYGTMLAIALSGFLLGGLADRWGRKATILLGLGLFAVASGLFAVGDGFGFFLGLLMLSGVAIGIFKTGALALIGDISRSTSEHTATMNTVEGFFAIGAIIGPALVTWLLHAGLPWKWLYLAAAVLALVLVVSAAAVRYPQRPAAVPATRAAPGASLGQCFALMRQPYVLGFALALFFYVAVECAIYVWLPTLLQGYAGPAALLAAYALPVFFALRAIGRFLGGWLLRHVEWSLLTCAMALLIALCFAGALWGGVAWAVYLLPASGLFMSVLYPTLNSKGISCAPRSQHGAVAGLNLFFSCLAAAAGPFAMGLAADAFGSMRYGFALAAGFAALLFVGLLWNWLRQPVREHLARCDERDYAGA</sequence>
<feature type="domain" description="Major facilitator superfamily (MFS) profile" evidence="8">
    <location>
        <begin position="14"/>
        <end position="402"/>
    </location>
</feature>
<dbReference type="GO" id="GO:0012505">
    <property type="term" value="C:endomembrane system"/>
    <property type="evidence" value="ECO:0007669"/>
    <property type="project" value="UniProtKB-SubCell"/>
</dbReference>
<feature type="transmembrane region" description="Helical" evidence="7">
    <location>
        <begin position="282"/>
        <end position="303"/>
    </location>
</feature>
<keyword evidence="3" id="KW-0813">Transport</keyword>
<evidence type="ECO:0000313" key="10">
    <source>
        <dbReference type="Proteomes" id="UP000199119"/>
    </source>
</evidence>
<keyword evidence="4 7" id="KW-0812">Transmembrane</keyword>
<comment type="subcellular location">
    <subcellularLocation>
        <location evidence="1">Endomembrane system</location>
        <topology evidence="1">Multi-pass membrane protein</topology>
    </subcellularLocation>
</comment>
<keyword evidence="5 7" id="KW-1133">Transmembrane helix</keyword>
<keyword evidence="6 7" id="KW-0472">Membrane</keyword>
<dbReference type="InterPro" id="IPR036259">
    <property type="entry name" value="MFS_trans_sf"/>
</dbReference>
<dbReference type="InterPro" id="IPR011701">
    <property type="entry name" value="MFS"/>
</dbReference>
<evidence type="ECO:0000259" key="8">
    <source>
        <dbReference type="PROSITE" id="PS50850"/>
    </source>
</evidence>
<name>A0A1I2BZ34_9BURK</name>
<gene>
    <name evidence="9" type="ORF">SAMN04489711_103275</name>
</gene>
<accession>A0A1I2BZ34</accession>
<comment type="similarity">
    <text evidence="2">Belongs to the major facilitator superfamily.</text>
</comment>
<feature type="transmembrane region" description="Helical" evidence="7">
    <location>
        <begin position="20"/>
        <end position="40"/>
    </location>
</feature>
<evidence type="ECO:0000313" key="9">
    <source>
        <dbReference type="EMBL" id="SFE61182.1"/>
    </source>
</evidence>
<dbReference type="PANTHER" id="PTHR23514:SF3">
    <property type="entry name" value="BYPASS OF STOP CODON PROTEIN 6"/>
    <property type="match status" value="1"/>
</dbReference>
<evidence type="ECO:0000256" key="3">
    <source>
        <dbReference type="ARBA" id="ARBA00022448"/>
    </source>
</evidence>
<dbReference type="AlphaFoldDB" id="A0A1I2BZ34"/>
<dbReference type="Proteomes" id="UP000199119">
    <property type="component" value="Unassembled WGS sequence"/>
</dbReference>
<feature type="transmembrane region" description="Helical" evidence="7">
    <location>
        <begin position="373"/>
        <end position="396"/>
    </location>
</feature>
<dbReference type="PANTHER" id="PTHR23514">
    <property type="entry name" value="BYPASS OF STOP CODON PROTEIN 6"/>
    <property type="match status" value="1"/>
</dbReference>
<dbReference type="PROSITE" id="PS00216">
    <property type="entry name" value="SUGAR_TRANSPORT_1"/>
    <property type="match status" value="1"/>
</dbReference>
<dbReference type="PROSITE" id="PS50850">
    <property type="entry name" value="MFS"/>
    <property type="match status" value="1"/>
</dbReference>
<feature type="transmembrane region" description="Helical" evidence="7">
    <location>
        <begin position="146"/>
        <end position="164"/>
    </location>
</feature>
<feature type="transmembrane region" description="Helical" evidence="7">
    <location>
        <begin position="248"/>
        <end position="270"/>
    </location>
</feature>
<dbReference type="STRING" id="1177982.SAMN04489711_103275"/>
<feature type="transmembrane region" description="Helical" evidence="7">
    <location>
        <begin position="79"/>
        <end position="97"/>
    </location>
</feature>
<dbReference type="OrthoDB" id="9764259at2"/>
<evidence type="ECO:0000256" key="2">
    <source>
        <dbReference type="ARBA" id="ARBA00008335"/>
    </source>
</evidence>
<evidence type="ECO:0000256" key="4">
    <source>
        <dbReference type="ARBA" id="ARBA00022692"/>
    </source>
</evidence>
<feature type="transmembrane region" description="Helical" evidence="7">
    <location>
        <begin position="309"/>
        <end position="328"/>
    </location>
</feature>
<dbReference type="InterPro" id="IPR051788">
    <property type="entry name" value="MFS_Transporter"/>
</dbReference>
<organism evidence="9 10">
    <name type="scientific">Paracidovorax wautersii</name>
    <dbReference type="NCBI Taxonomy" id="1177982"/>
    <lineage>
        <taxon>Bacteria</taxon>
        <taxon>Pseudomonadati</taxon>
        <taxon>Pseudomonadota</taxon>
        <taxon>Betaproteobacteria</taxon>
        <taxon>Burkholderiales</taxon>
        <taxon>Comamonadaceae</taxon>
        <taxon>Paracidovorax</taxon>
    </lineage>
</organism>
<evidence type="ECO:0000256" key="5">
    <source>
        <dbReference type="ARBA" id="ARBA00022989"/>
    </source>
</evidence>
<feature type="transmembrane region" description="Helical" evidence="7">
    <location>
        <begin position="349"/>
        <end position="367"/>
    </location>
</feature>
<proteinExistence type="inferred from homology"/>
<dbReference type="EMBL" id="FONX01000003">
    <property type="protein sequence ID" value="SFE61182.1"/>
    <property type="molecule type" value="Genomic_DNA"/>
</dbReference>
<dbReference type="InterPro" id="IPR005829">
    <property type="entry name" value="Sugar_transporter_CS"/>
</dbReference>
<dbReference type="GO" id="GO:0016020">
    <property type="term" value="C:membrane"/>
    <property type="evidence" value="ECO:0007669"/>
    <property type="project" value="InterPro"/>
</dbReference>
<dbReference type="Pfam" id="PF07690">
    <property type="entry name" value="MFS_1"/>
    <property type="match status" value="1"/>
</dbReference>
<reference evidence="10" key="1">
    <citation type="submission" date="2016-10" db="EMBL/GenBank/DDBJ databases">
        <authorList>
            <person name="Varghese N."/>
            <person name="Submissions S."/>
        </authorList>
    </citation>
    <scope>NUCLEOTIDE SEQUENCE [LARGE SCALE GENOMIC DNA]</scope>
    <source>
        <strain evidence="10">DSM 27981</strain>
    </source>
</reference>